<comment type="caution">
    <text evidence="1">The sequence shown here is derived from an EMBL/GenBank/DDBJ whole genome shotgun (WGS) entry which is preliminary data.</text>
</comment>
<evidence type="ECO:0000313" key="2">
    <source>
        <dbReference type="Proteomes" id="UP000288805"/>
    </source>
</evidence>
<reference evidence="1 2" key="1">
    <citation type="journal article" date="2018" name="PLoS Genet.">
        <title>Population sequencing reveals clonal diversity and ancestral inbreeding in the grapevine cultivar Chardonnay.</title>
        <authorList>
            <person name="Roach M.J."/>
            <person name="Johnson D.L."/>
            <person name="Bohlmann J."/>
            <person name="van Vuuren H.J."/>
            <person name="Jones S.J."/>
            <person name="Pretorius I.S."/>
            <person name="Schmidt S.A."/>
            <person name="Borneman A.R."/>
        </authorList>
    </citation>
    <scope>NUCLEOTIDE SEQUENCE [LARGE SCALE GENOMIC DNA]</scope>
    <source>
        <strain evidence="2">cv. Chardonnay</strain>
        <tissue evidence="1">Leaf</tissue>
    </source>
</reference>
<dbReference type="Proteomes" id="UP000288805">
    <property type="component" value="Unassembled WGS sequence"/>
</dbReference>
<name>A0A438FFU9_VITVI</name>
<protein>
    <submittedName>
        <fullName evidence="1">Uncharacterized protein</fullName>
    </submittedName>
</protein>
<dbReference type="EMBL" id="QGNW01000935">
    <property type="protein sequence ID" value="RVW58620.1"/>
    <property type="molecule type" value="Genomic_DNA"/>
</dbReference>
<gene>
    <name evidence="1" type="ORF">CK203_111738</name>
</gene>
<proteinExistence type="predicted"/>
<dbReference type="AlphaFoldDB" id="A0A438FFU9"/>
<organism evidence="1 2">
    <name type="scientific">Vitis vinifera</name>
    <name type="common">Grape</name>
    <dbReference type="NCBI Taxonomy" id="29760"/>
    <lineage>
        <taxon>Eukaryota</taxon>
        <taxon>Viridiplantae</taxon>
        <taxon>Streptophyta</taxon>
        <taxon>Embryophyta</taxon>
        <taxon>Tracheophyta</taxon>
        <taxon>Spermatophyta</taxon>
        <taxon>Magnoliopsida</taxon>
        <taxon>eudicotyledons</taxon>
        <taxon>Gunneridae</taxon>
        <taxon>Pentapetalae</taxon>
        <taxon>rosids</taxon>
        <taxon>Vitales</taxon>
        <taxon>Vitaceae</taxon>
        <taxon>Viteae</taxon>
        <taxon>Vitis</taxon>
    </lineage>
</organism>
<evidence type="ECO:0000313" key="1">
    <source>
        <dbReference type="EMBL" id="RVW58620.1"/>
    </source>
</evidence>
<accession>A0A438FFU9</accession>
<sequence>MLRCSIHRETCGALSPTWSPADFCSVCFEDVDVVLADRHAVEPGSSEAYRGWFIDCSHPSATTSTYSVADLINQGLVHLGQPSVTTNPLPTHTTHAVPPPAGGTHFLDFGETDDHVHMLSWDDSDPEPIMPAEIYETSGVTLEPHMPAPFRLVPEAASVQATTSEPLTFTRYSVQAPYILIPDVEEVRAPHVDISHTPDIQYILRGGRVMR</sequence>